<dbReference type="VEuPathDB" id="FungiDB:PYU1_G008168"/>
<name>K3WT90_GLOUD</name>
<dbReference type="HOGENOM" id="CLU_2215234_0_0_1"/>
<sequence length="107" mass="12586">MMDAQGYFQRVVKQELQVLLESGVDREVAVKKLLHRIVESTDEPEPSDVRRVMRQFQMNYDDAVRALIVKQEIGRLKRQGMDAFAAIEELTRKMQRVIVEKKVIKKR</sequence>
<accession>K3WT90</accession>
<reference evidence="2" key="2">
    <citation type="submission" date="2010-04" db="EMBL/GenBank/DDBJ databases">
        <authorList>
            <person name="Buell R."/>
            <person name="Hamilton J."/>
            <person name="Hostetler J."/>
        </authorList>
    </citation>
    <scope>NUCLEOTIDE SEQUENCE [LARGE SCALE GENOMIC DNA]</scope>
    <source>
        <strain evidence="2">DAOM:BR144</strain>
    </source>
</reference>
<dbReference type="Proteomes" id="UP000019132">
    <property type="component" value="Unassembled WGS sequence"/>
</dbReference>
<dbReference type="InParanoid" id="K3WT90"/>
<evidence type="ECO:0000313" key="2">
    <source>
        <dbReference type="Proteomes" id="UP000019132"/>
    </source>
</evidence>
<evidence type="ECO:0000313" key="1">
    <source>
        <dbReference type="EnsemblProtists" id="PYU1_T008184"/>
    </source>
</evidence>
<protein>
    <submittedName>
        <fullName evidence="1">Uncharacterized protein</fullName>
    </submittedName>
</protein>
<dbReference type="eggNOG" id="ENOG502S2SZ">
    <property type="taxonomic scope" value="Eukaryota"/>
</dbReference>
<proteinExistence type="predicted"/>
<dbReference type="EMBL" id="GL376619">
    <property type="status" value="NOT_ANNOTATED_CDS"/>
    <property type="molecule type" value="Genomic_DNA"/>
</dbReference>
<organism evidence="1 2">
    <name type="scientific">Globisporangium ultimum (strain ATCC 200006 / CBS 805.95 / DAOM BR144)</name>
    <name type="common">Pythium ultimum</name>
    <dbReference type="NCBI Taxonomy" id="431595"/>
    <lineage>
        <taxon>Eukaryota</taxon>
        <taxon>Sar</taxon>
        <taxon>Stramenopiles</taxon>
        <taxon>Oomycota</taxon>
        <taxon>Peronosporomycetes</taxon>
        <taxon>Pythiales</taxon>
        <taxon>Pythiaceae</taxon>
        <taxon>Globisporangium</taxon>
    </lineage>
</organism>
<dbReference type="EnsemblProtists" id="PYU1_T008184">
    <property type="protein sequence ID" value="PYU1_T008184"/>
    <property type="gene ID" value="PYU1_G008168"/>
</dbReference>
<reference evidence="2" key="1">
    <citation type="journal article" date="2010" name="Genome Biol.">
        <title>Genome sequence of the necrotrophic plant pathogen Pythium ultimum reveals original pathogenicity mechanisms and effector repertoire.</title>
        <authorList>
            <person name="Levesque C.A."/>
            <person name="Brouwer H."/>
            <person name="Cano L."/>
            <person name="Hamilton J.P."/>
            <person name="Holt C."/>
            <person name="Huitema E."/>
            <person name="Raffaele S."/>
            <person name="Robideau G.P."/>
            <person name="Thines M."/>
            <person name="Win J."/>
            <person name="Zerillo M.M."/>
            <person name="Beakes G.W."/>
            <person name="Boore J.L."/>
            <person name="Busam D."/>
            <person name="Dumas B."/>
            <person name="Ferriera S."/>
            <person name="Fuerstenberg S.I."/>
            <person name="Gachon C.M."/>
            <person name="Gaulin E."/>
            <person name="Govers F."/>
            <person name="Grenville-Briggs L."/>
            <person name="Horner N."/>
            <person name="Hostetler J."/>
            <person name="Jiang R.H."/>
            <person name="Johnson J."/>
            <person name="Krajaejun T."/>
            <person name="Lin H."/>
            <person name="Meijer H.J."/>
            <person name="Moore B."/>
            <person name="Morris P."/>
            <person name="Phuntmart V."/>
            <person name="Puiu D."/>
            <person name="Shetty J."/>
            <person name="Stajich J.E."/>
            <person name="Tripathy S."/>
            <person name="Wawra S."/>
            <person name="van West P."/>
            <person name="Whitty B.R."/>
            <person name="Coutinho P.M."/>
            <person name="Henrissat B."/>
            <person name="Martin F."/>
            <person name="Thomas P.D."/>
            <person name="Tyler B.M."/>
            <person name="De Vries R.P."/>
            <person name="Kamoun S."/>
            <person name="Yandell M."/>
            <person name="Tisserat N."/>
            <person name="Buell C.R."/>
        </authorList>
    </citation>
    <scope>NUCLEOTIDE SEQUENCE</scope>
    <source>
        <strain evidence="2">DAOM:BR144</strain>
    </source>
</reference>
<dbReference type="AlphaFoldDB" id="K3WT90"/>
<keyword evidence="2" id="KW-1185">Reference proteome</keyword>
<reference evidence="1" key="3">
    <citation type="submission" date="2015-02" db="UniProtKB">
        <authorList>
            <consortium name="EnsemblProtists"/>
        </authorList>
    </citation>
    <scope>IDENTIFICATION</scope>
    <source>
        <strain evidence="1">DAOM BR144</strain>
    </source>
</reference>